<reference evidence="2 3" key="1">
    <citation type="journal article" date="2024" name="Commun. Biol.">
        <title>Comparative genomic analysis of thermophilic fungi reveals convergent evolutionary adaptations and gene losses.</title>
        <authorList>
            <person name="Steindorff A.S."/>
            <person name="Aguilar-Pontes M.V."/>
            <person name="Robinson A.J."/>
            <person name="Andreopoulos B."/>
            <person name="LaButti K."/>
            <person name="Kuo A."/>
            <person name="Mondo S."/>
            <person name="Riley R."/>
            <person name="Otillar R."/>
            <person name="Haridas S."/>
            <person name="Lipzen A."/>
            <person name="Grimwood J."/>
            <person name="Schmutz J."/>
            <person name="Clum A."/>
            <person name="Reid I.D."/>
            <person name="Moisan M.C."/>
            <person name="Butler G."/>
            <person name="Nguyen T.T.M."/>
            <person name="Dewar K."/>
            <person name="Conant G."/>
            <person name="Drula E."/>
            <person name="Henrissat B."/>
            <person name="Hansel C."/>
            <person name="Singer S."/>
            <person name="Hutchinson M.I."/>
            <person name="de Vries R.P."/>
            <person name="Natvig D.O."/>
            <person name="Powell A.J."/>
            <person name="Tsang A."/>
            <person name="Grigoriev I.V."/>
        </authorList>
    </citation>
    <scope>NUCLEOTIDE SEQUENCE [LARGE SCALE GENOMIC DNA]</scope>
    <source>
        <strain evidence="2 3">CBS 494.80</strain>
    </source>
</reference>
<accession>A0ABR4C1A6</accession>
<name>A0ABR4C1A6_9HELO</name>
<evidence type="ECO:0000313" key="2">
    <source>
        <dbReference type="EMBL" id="KAL2063665.1"/>
    </source>
</evidence>
<comment type="caution">
    <text evidence="2">The sequence shown here is derived from an EMBL/GenBank/DDBJ whole genome shotgun (WGS) entry which is preliminary data.</text>
</comment>
<sequence length="116" mass="13104">MSQDTDQPSLPGCNPKSGQEPKNDKNARETAPEQKKGLSSDLPKKLRRISSNTYMMDKGTISRYTRTPALKKTAIKTRPSSRPQTPPLLIEQQPMIVQNWSQLEYRKTSFLGRTGN</sequence>
<feature type="region of interest" description="Disordered" evidence="1">
    <location>
        <begin position="1"/>
        <end position="90"/>
    </location>
</feature>
<dbReference type="EMBL" id="JAZHXI010000015">
    <property type="protein sequence ID" value="KAL2063665.1"/>
    <property type="molecule type" value="Genomic_DNA"/>
</dbReference>
<gene>
    <name evidence="2" type="ORF">VTL71DRAFT_5470</name>
</gene>
<feature type="compositionally biased region" description="Basic and acidic residues" evidence="1">
    <location>
        <begin position="19"/>
        <end position="44"/>
    </location>
</feature>
<proteinExistence type="predicted"/>
<evidence type="ECO:0000256" key="1">
    <source>
        <dbReference type="SAM" id="MobiDB-lite"/>
    </source>
</evidence>
<organism evidence="2 3">
    <name type="scientific">Oculimacula yallundae</name>
    <dbReference type="NCBI Taxonomy" id="86028"/>
    <lineage>
        <taxon>Eukaryota</taxon>
        <taxon>Fungi</taxon>
        <taxon>Dikarya</taxon>
        <taxon>Ascomycota</taxon>
        <taxon>Pezizomycotina</taxon>
        <taxon>Leotiomycetes</taxon>
        <taxon>Helotiales</taxon>
        <taxon>Ploettnerulaceae</taxon>
        <taxon>Oculimacula</taxon>
    </lineage>
</organism>
<keyword evidence="3" id="KW-1185">Reference proteome</keyword>
<evidence type="ECO:0000313" key="3">
    <source>
        <dbReference type="Proteomes" id="UP001595075"/>
    </source>
</evidence>
<dbReference type="Proteomes" id="UP001595075">
    <property type="component" value="Unassembled WGS sequence"/>
</dbReference>
<feature type="non-terminal residue" evidence="2">
    <location>
        <position position="116"/>
    </location>
</feature>
<protein>
    <submittedName>
        <fullName evidence="2">Uncharacterized protein</fullName>
    </submittedName>
</protein>